<dbReference type="Proteomes" id="UP001527925">
    <property type="component" value="Unassembled WGS sequence"/>
</dbReference>
<comment type="similarity">
    <text evidence="1">Belongs to the Gfa family.</text>
</comment>
<dbReference type="PANTHER" id="PTHR33337">
    <property type="entry name" value="GFA DOMAIN-CONTAINING PROTEIN"/>
    <property type="match status" value="1"/>
</dbReference>
<dbReference type="Pfam" id="PF04828">
    <property type="entry name" value="GFA"/>
    <property type="match status" value="1"/>
</dbReference>
<feature type="domain" description="CENP-V/GFA" evidence="5">
    <location>
        <begin position="8"/>
        <end position="61"/>
    </location>
</feature>
<dbReference type="Gene3D" id="2.170.150.70">
    <property type="match status" value="1"/>
</dbReference>
<evidence type="ECO:0000256" key="2">
    <source>
        <dbReference type="ARBA" id="ARBA00022723"/>
    </source>
</evidence>
<dbReference type="InterPro" id="IPR006913">
    <property type="entry name" value="CENP-V/GFA"/>
</dbReference>
<comment type="caution">
    <text evidence="6">The sequence shown here is derived from an EMBL/GenBank/DDBJ whole genome shotgun (WGS) entry which is preliminary data.</text>
</comment>
<gene>
    <name evidence="6" type="ORF">HK105_207706</name>
</gene>
<proteinExistence type="inferred from homology"/>
<dbReference type="EMBL" id="JADGIZ020000057">
    <property type="protein sequence ID" value="KAL2912819.1"/>
    <property type="molecule type" value="Genomic_DNA"/>
</dbReference>
<reference evidence="6 7" key="1">
    <citation type="submission" date="2023-09" db="EMBL/GenBank/DDBJ databases">
        <title>Pangenome analysis of Batrachochytrium dendrobatidis and related Chytrids.</title>
        <authorList>
            <person name="Yacoub M.N."/>
            <person name="Stajich J.E."/>
            <person name="James T.Y."/>
        </authorList>
    </citation>
    <scope>NUCLEOTIDE SEQUENCE [LARGE SCALE GENOMIC DNA]</scope>
    <source>
        <strain evidence="6 7">JEL0888</strain>
    </source>
</reference>
<evidence type="ECO:0000313" key="6">
    <source>
        <dbReference type="EMBL" id="KAL2912819.1"/>
    </source>
</evidence>
<organism evidence="6 7">
    <name type="scientific">Polyrhizophydium stewartii</name>
    <dbReference type="NCBI Taxonomy" id="2732419"/>
    <lineage>
        <taxon>Eukaryota</taxon>
        <taxon>Fungi</taxon>
        <taxon>Fungi incertae sedis</taxon>
        <taxon>Chytridiomycota</taxon>
        <taxon>Chytridiomycota incertae sedis</taxon>
        <taxon>Chytridiomycetes</taxon>
        <taxon>Rhizophydiales</taxon>
        <taxon>Rhizophydiales incertae sedis</taxon>
        <taxon>Polyrhizophydium</taxon>
    </lineage>
</organism>
<evidence type="ECO:0000313" key="7">
    <source>
        <dbReference type="Proteomes" id="UP001527925"/>
    </source>
</evidence>
<name>A0ABR4MZY3_9FUNG</name>
<protein>
    <recommendedName>
        <fullName evidence="5">CENP-V/GFA domain-containing protein</fullName>
    </recommendedName>
</protein>
<keyword evidence="4" id="KW-0456">Lyase</keyword>
<keyword evidence="3" id="KW-0862">Zinc</keyword>
<evidence type="ECO:0000259" key="5">
    <source>
        <dbReference type="Pfam" id="PF04828"/>
    </source>
</evidence>
<dbReference type="PANTHER" id="PTHR33337:SF44">
    <property type="entry name" value="DUF636 DOMAIN PROTEIN (AFU_ORTHOLOGUE AFUA_1G09754)"/>
    <property type="match status" value="1"/>
</dbReference>
<evidence type="ECO:0000256" key="4">
    <source>
        <dbReference type="ARBA" id="ARBA00023239"/>
    </source>
</evidence>
<dbReference type="SUPFAM" id="SSF51316">
    <property type="entry name" value="Mss4-like"/>
    <property type="match status" value="2"/>
</dbReference>
<keyword evidence="2" id="KW-0479">Metal-binding</keyword>
<dbReference type="InterPro" id="IPR011057">
    <property type="entry name" value="Mss4-like_sf"/>
</dbReference>
<keyword evidence="7" id="KW-1185">Reference proteome</keyword>
<evidence type="ECO:0000256" key="3">
    <source>
        <dbReference type="ARBA" id="ARBA00022833"/>
    </source>
</evidence>
<evidence type="ECO:0000256" key="1">
    <source>
        <dbReference type="ARBA" id="ARBA00005495"/>
    </source>
</evidence>
<accession>A0ABR4MZY3</accession>
<sequence length="202" mass="22078">MATPTPVTLHGSCHCGRVVFTVDTFTPYPYMVCHCNTDTKTAGLGTANIMGEAKTLAVGGRDPSALKVYRASKASRDRAPPATLPLHPSADAVAGLAAEESPEHLSTHQRHFCGHCGTALWAFDERWPDWVYPFAIAIDAPLLPAVPPADQVHICLDFRRAYGPHIPDGVPESQRFAHYPVESIEGWHKKRGLYGTWKPEAQ</sequence>